<proteinExistence type="predicted"/>
<evidence type="ECO:0000259" key="12">
    <source>
        <dbReference type="PROSITE" id="PS50110"/>
    </source>
</evidence>
<dbReference type="EC" id="2.7.13.3" evidence="2"/>
<name>A0A3N2QL22_9RHOB</name>
<dbReference type="InterPro" id="IPR013656">
    <property type="entry name" value="PAS_4"/>
</dbReference>
<reference evidence="15 16" key="1">
    <citation type="submission" date="2018-10" db="EMBL/GenBank/DDBJ databases">
        <title>Histidinibacterium lentulum gen. nov., sp. nov., a marine bacterium from the culture broth of Picochlorum sp. 122.</title>
        <authorList>
            <person name="Wang G."/>
        </authorList>
    </citation>
    <scope>NUCLEOTIDE SEQUENCE [LARGE SCALE GENOMIC DNA]</scope>
    <source>
        <strain evidence="15 16">B17</strain>
    </source>
</reference>
<evidence type="ECO:0000256" key="4">
    <source>
        <dbReference type="ARBA" id="ARBA00022679"/>
    </source>
</evidence>
<dbReference type="Pfam" id="PF00072">
    <property type="entry name" value="Response_reg"/>
    <property type="match status" value="1"/>
</dbReference>
<dbReference type="Pfam" id="PF01590">
    <property type="entry name" value="GAF"/>
    <property type="match status" value="2"/>
</dbReference>
<dbReference type="CDD" id="cd00130">
    <property type="entry name" value="PAS"/>
    <property type="match status" value="2"/>
</dbReference>
<dbReference type="SUPFAM" id="SSF52172">
    <property type="entry name" value="CheY-like"/>
    <property type="match status" value="1"/>
</dbReference>
<keyword evidence="8" id="KW-0902">Two-component regulatory system</keyword>
<dbReference type="InterPro" id="IPR005467">
    <property type="entry name" value="His_kinase_dom"/>
</dbReference>
<dbReference type="PROSITE" id="PS50112">
    <property type="entry name" value="PAS"/>
    <property type="match status" value="2"/>
</dbReference>
<dbReference type="PROSITE" id="PS50109">
    <property type="entry name" value="HIS_KIN"/>
    <property type="match status" value="1"/>
</dbReference>
<evidence type="ECO:0000259" key="11">
    <source>
        <dbReference type="PROSITE" id="PS50109"/>
    </source>
</evidence>
<dbReference type="Pfam" id="PF08448">
    <property type="entry name" value="PAS_4"/>
    <property type="match status" value="2"/>
</dbReference>
<sequence>MLLRLADEVSETSSAGALAGRVLTLCAEATGADGWVVLRAESDGAMSALAERRDGTRTEHWPGAAAPLSRPCSVSDLGAQSWTRAMPATAQGYRSLLSVPIALSIGPPLALVLLSRRAAFFTQEDRRLMDRVATLVGPVMERLSLADRGSLGPGSDWPPDGGAGDTAPPGRPVAPPGPLTALMAEVKRWQTRIFDITNAILTARIDAVDDAITSALDLTGTLALADRTYVFLRRDPARLDNTHEWVAEGIEPMIAHLQDMPDEVLDEWRPALQAGQEIEIPDVDALPDPSEVKSILQAQGIKSLLALPMLDRGRLLGFVGYDSVRRHRAFRSFEIQLLRSVADAISVMIVWREAERRAETQSRALKYQNTVLKATLAAIPQLILETGPDGRFVGFNEGSSMGPVYAPDAFIGKLPEEVLPPEAARTWWSAIEQVRRTGECRDVLLSVEVDGAERDFIVSGGRLTAEGAEPGCVFIAREVTEERRRDRERVRLAKIAELTSSHVLILDGKGLVEWINPAFASRMGVKLDTILGRDGVALLGVMMSDPAGSVRLRAALQAGESIQTLLKLHDATGAVFWMALDMQAIRAEGGEIEGFVLVQSEVTSLKESEETALREKAMALDIATDGFAVADAEGMFTYMNAAHKTVFGIDPEEDISGLSWRDLYAPEGVAEIERTVMPVLQETGHWRGRLTGRHRSGAKVPQQVALNLMEGGRLLCAMRDISAEIAWNLERARLSDALGVAQRGESISRIASEAAHDLNNMIAVVRGTATMLRPKCVDRPDALEGLARIERAMDAAGNFVTDLQSLERAPVPKAVHDLRAIVGDALVILGPDQIYAHHVATHLPEREQPVYCASIDLMQVMMNLIWNACEAKSEGASSVTIEVLEEYDSGADFGALMVGDMPSDTPCAVFRITDDGDGIAPDLLSRIFTRFFTTKGQRGTGMGLPIVSRMIERNHAALWIDSAPGRGTSITVAWPSTEPVLRLRERPARPEGNPGGDGASAPDLSGLSVMVVDDYAEAAQMMADALSDAGAFAMALSDAAEAREILDTCPETWSVVVVDLDMPQVSGIDIARALQAHRIRPPCVLVTARPNDVGANAHLFEAILAKPLGNGDLVGTVRKAAWRQRCED</sequence>
<dbReference type="Pfam" id="PF02518">
    <property type="entry name" value="HATPase_c"/>
    <property type="match status" value="1"/>
</dbReference>
<evidence type="ECO:0000256" key="6">
    <source>
        <dbReference type="ARBA" id="ARBA00022777"/>
    </source>
</evidence>
<dbReference type="PROSITE" id="PS50113">
    <property type="entry name" value="PAC"/>
    <property type="match status" value="1"/>
</dbReference>
<evidence type="ECO:0000256" key="3">
    <source>
        <dbReference type="ARBA" id="ARBA00022553"/>
    </source>
</evidence>
<keyword evidence="3 9" id="KW-0597">Phosphoprotein</keyword>
<dbReference type="InterPro" id="IPR000014">
    <property type="entry name" value="PAS"/>
</dbReference>
<feature type="domain" description="PAS" evidence="13">
    <location>
        <begin position="612"/>
        <end position="683"/>
    </location>
</feature>
<dbReference type="CDD" id="cd00082">
    <property type="entry name" value="HisKA"/>
    <property type="match status" value="1"/>
</dbReference>
<gene>
    <name evidence="15" type="ORF">EAT49_19730</name>
</gene>
<feature type="region of interest" description="Disordered" evidence="10">
    <location>
        <begin position="147"/>
        <end position="177"/>
    </location>
</feature>
<comment type="caution">
    <text evidence="15">The sequence shown here is derived from an EMBL/GenBank/DDBJ whole genome shotgun (WGS) entry which is preliminary data.</text>
</comment>
<dbReference type="PANTHER" id="PTHR43065:SF10">
    <property type="entry name" value="PEROXIDE STRESS-ACTIVATED HISTIDINE KINASE MAK3"/>
    <property type="match status" value="1"/>
</dbReference>
<dbReference type="Gene3D" id="3.30.565.10">
    <property type="entry name" value="Histidine kinase-like ATPase, C-terminal domain"/>
    <property type="match status" value="1"/>
</dbReference>
<feature type="domain" description="PAC" evidence="14">
    <location>
        <begin position="562"/>
        <end position="614"/>
    </location>
</feature>
<dbReference type="EMBL" id="RDRB01000014">
    <property type="protein sequence ID" value="ROT95888.1"/>
    <property type="molecule type" value="Genomic_DNA"/>
</dbReference>
<keyword evidence="6" id="KW-0418">Kinase</keyword>
<dbReference type="SUPFAM" id="SSF55785">
    <property type="entry name" value="PYP-like sensor domain (PAS domain)"/>
    <property type="match status" value="3"/>
</dbReference>
<dbReference type="PANTHER" id="PTHR43065">
    <property type="entry name" value="SENSOR HISTIDINE KINASE"/>
    <property type="match status" value="1"/>
</dbReference>
<evidence type="ECO:0000256" key="1">
    <source>
        <dbReference type="ARBA" id="ARBA00000085"/>
    </source>
</evidence>
<dbReference type="SUPFAM" id="SSF47384">
    <property type="entry name" value="Homodimeric domain of signal transducing histidine kinase"/>
    <property type="match status" value="1"/>
</dbReference>
<dbReference type="InterPro" id="IPR004358">
    <property type="entry name" value="Sig_transdc_His_kin-like_C"/>
</dbReference>
<dbReference type="GO" id="GO:0000155">
    <property type="term" value="F:phosphorelay sensor kinase activity"/>
    <property type="evidence" value="ECO:0007669"/>
    <property type="project" value="InterPro"/>
</dbReference>
<dbReference type="InterPro" id="IPR003661">
    <property type="entry name" value="HisK_dim/P_dom"/>
</dbReference>
<feature type="domain" description="Response regulatory" evidence="12">
    <location>
        <begin position="1008"/>
        <end position="1121"/>
    </location>
</feature>
<dbReference type="Gene3D" id="3.30.450.40">
    <property type="match status" value="2"/>
</dbReference>
<dbReference type="SMART" id="SM00448">
    <property type="entry name" value="REC"/>
    <property type="match status" value="1"/>
</dbReference>
<organism evidence="15 16">
    <name type="scientific">Histidinibacterium lentulum</name>
    <dbReference type="NCBI Taxonomy" id="2480588"/>
    <lineage>
        <taxon>Bacteria</taxon>
        <taxon>Pseudomonadati</taxon>
        <taxon>Pseudomonadota</taxon>
        <taxon>Alphaproteobacteria</taxon>
        <taxon>Rhodobacterales</taxon>
        <taxon>Paracoccaceae</taxon>
        <taxon>Histidinibacterium</taxon>
    </lineage>
</organism>
<dbReference type="Pfam" id="PF13426">
    <property type="entry name" value="PAS_9"/>
    <property type="match status" value="1"/>
</dbReference>
<dbReference type="InterPro" id="IPR011006">
    <property type="entry name" value="CheY-like_superfamily"/>
</dbReference>
<evidence type="ECO:0000313" key="16">
    <source>
        <dbReference type="Proteomes" id="UP000268016"/>
    </source>
</evidence>
<dbReference type="InterPro" id="IPR029016">
    <property type="entry name" value="GAF-like_dom_sf"/>
</dbReference>
<dbReference type="PRINTS" id="PR00344">
    <property type="entry name" value="BCTRLSENSOR"/>
</dbReference>
<dbReference type="PROSITE" id="PS50110">
    <property type="entry name" value="RESPONSE_REGULATORY"/>
    <property type="match status" value="1"/>
</dbReference>
<dbReference type="CDD" id="cd00156">
    <property type="entry name" value="REC"/>
    <property type="match status" value="1"/>
</dbReference>
<dbReference type="NCBIfam" id="TIGR00229">
    <property type="entry name" value="sensory_box"/>
    <property type="match status" value="3"/>
</dbReference>
<keyword evidence="16" id="KW-1185">Reference proteome</keyword>
<evidence type="ECO:0000256" key="2">
    <source>
        <dbReference type="ARBA" id="ARBA00012438"/>
    </source>
</evidence>
<keyword evidence="7" id="KW-0067">ATP-binding</keyword>
<dbReference type="InterPro" id="IPR000700">
    <property type="entry name" value="PAS-assoc_C"/>
</dbReference>
<dbReference type="InterPro" id="IPR003018">
    <property type="entry name" value="GAF"/>
</dbReference>
<dbReference type="InterPro" id="IPR035965">
    <property type="entry name" value="PAS-like_dom_sf"/>
</dbReference>
<dbReference type="InterPro" id="IPR036097">
    <property type="entry name" value="HisK_dim/P_sf"/>
</dbReference>
<evidence type="ECO:0000256" key="8">
    <source>
        <dbReference type="ARBA" id="ARBA00023012"/>
    </source>
</evidence>
<protein>
    <recommendedName>
        <fullName evidence="2">histidine kinase</fullName>
        <ecNumber evidence="2">2.7.13.3</ecNumber>
    </recommendedName>
</protein>
<dbReference type="InterPro" id="IPR001789">
    <property type="entry name" value="Sig_transdc_resp-reg_receiver"/>
</dbReference>
<feature type="modified residue" description="4-aspartylphosphate" evidence="9">
    <location>
        <position position="1059"/>
    </location>
</feature>
<dbReference type="InterPro" id="IPR003594">
    <property type="entry name" value="HATPase_dom"/>
</dbReference>
<dbReference type="InterPro" id="IPR036890">
    <property type="entry name" value="HATPase_C_sf"/>
</dbReference>
<feature type="domain" description="Histidine kinase" evidence="11">
    <location>
        <begin position="753"/>
        <end position="978"/>
    </location>
</feature>
<keyword evidence="5" id="KW-0547">Nucleotide-binding</keyword>
<dbReference type="SUPFAM" id="SSF55781">
    <property type="entry name" value="GAF domain-like"/>
    <property type="match status" value="2"/>
</dbReference>
<feature type="domain" description="PAS" evidence="13">
    <location>
        <begin position="488"/>
        <end position="536"/>
    </location>
</feature>
<evidence type="ECO:0000259" key="14">
    <source>
        <dbReference type="PROSITE" id="PS50113"/>
    </source>
</evidence>
<dbReference type="SMART" id="SM00065">
    <property type="entry name" value="GAF"/>
    <property type="match status" value="2"/>
</dbReference>
<keyword evidence="4" id="KW-0808">Transferase</keyword>
<evidence type="ECO:0000259" key="13">
    <source>
        <dbReference type="PROSITE" id="PS50112"/>
    </source>
</evidence>
<comment type="catalytic activity">
    <reaction evidence="1">
        <text>ATP + protein L-histidine = ADP + protein N-phospho-L-histidine.</text>
        <dbReference type="EC" id="2.7.13.3"/>
    </reaction>
</comment>
<evidence type="ECO:0000256" key="9">
    <source>
        <dbReference type="PROSITE-ProRule" id="PRU00169"/>
    </source>
</evidence>
<dbReference type="SMART" id="SM00091">
    <property type="entry name" value="PAS"/>
    <property type="match status" value="3"/>
</dbReference>
<dbReference type="Gene3D" id="1.10.287.130">
    <property type="match status" value="1"/>
</dbReference>
<evidence type="ECO:0000256" key="7">
    <source>
        <dbReference type="ARBA" id="ARBA00022840"/>
    </source>
</evidence>
<dbReference type="Gene3D" id="3.40.50.2300">
    <property type="match status" value="1"/>
</dbReference>
<dbReference type="AlphaFoldDB" id="A0A3N2QL22"/>
<dbReference type="SUPFAM" id="SSF55874">
    <property type="entry name" value="ATPase domain of HSP90 chaperone/DNA topoisomerase II/histidine kinase"/>
    <property type="match status" value="1"/>
</dbReference>
<evidence type="ECO:0000313" key="15">
    <source>
        <dbReference type="EMBL" id="ROT95888.1"/>
    </source>
</evidence>
<dbReference type="Gene3D" id="3.30.450.20">
    <property type="entry name" value="PAS domain"/>
    <property type="match status" value="3"/>
</dbReference>
<dbReference type="Proteomes" id="UP000268016">
    <property type="component" value="Unassembled WGS sequence"/>
</dbReference>
<dbReference type="GO" id="GO:0005524">
    <property type="term" value="F:ATP binding"/>
    <property type="evidence" value="ECO:0007669"/>
    <property type="project" value="UniProtKB-KW"/>
</dbReference>
<accession>A0A3N2QL22</accession>
<evidence type="ECO:0000256" key="5">
    <source>
        <dbReference type="ARBA" id="ARBA00022741"/>
    </source>
</evidence>
<evidence type="ECO:0000256" key="10">
    <source>
        <dbReference type="SAM" id="MobiDB-lite"/>
    </source>
</evidence>
<dbReference type="SMART" id="SM00387">
    <property type="entry name" value="HATPase_c"/>
    <property type="match status" value="1"/>
</dbReference>